<keyword evidence="1" id="KW-0812">Transmembrane</keyword>
<evidence type="ECO:0000313" key="3">
    <source>
        <dbReference type="Proteomes" id="UP000277108"/>
    </source>
</evidence>
<dbReference type="RefSeq" id="WP_123807295.1">
    <property type="nucleotide sequence ID" value="NZ_RKRK01000002.1"/>
</dbReference>
<dbReference type="EMBL" id="RKRK01000002">
    <property type="protein sequence ID" value="RPF57713.1"/>
    <property type="molecule type" value="Genomic_DNA"/>
</dbReference>
<name>A0A3N5BJB1_9BACL</name>
<dbReference type="Proteomes" id="UP000277108">
    <property type="component" value="Unassembled WGS sequence"/>
</dbReference>
<organism evidence="2 3">
    <name type="scientific">Abyssicoccus albus</name>
    <dbReference type="NCBI Taxonomy" id="1817405"/>
    <lineage>
        <taxon>Bacteria</taxon>
        <taxon>Bacillati</taxon>
        <taxon>Bacillota</taxon>
        <taxon>Bacilli</taxon>
        <taxon>Bacillales</taxon>
        <taxon>Abyssicoccaceae</taxon>
    </lineage>
</organism>
<keyword evidence="1" id="KW-0472">Membrane</keyword>
<dbReference type="OrthoDB" id="9945200at2"/>
<evidence type="ECO:0000313" key="2">
    <source>
        <dbReference type="EMBL" id="RPF57713.1"/>
    </source>
</evidence>
<sequence>MTIIRQESFFSIQELYDMAAALIIIPLVADAPLLWIGSIVAFILGLKKIEPAKDDYHEN</sequence>
<gene>
    <name evidence="2" type="ORF">EDD62_0344</name>
</gene>
<keyword evidence="3" id="KW-1185">Reference proteome</keyword>
<accession>A0A3N5BJB1</accession>
<dbReference type="AlphaFoldDB" id="A0A3N5BJB1"/>
<protein>
    <submittedName>
        <fullName evidence="2">Uncharacterized protein</fullName>
    </submittedName>
</protein>
<reference evidence="2 3" key="1">
    <citation type="submission" date="2018-11" db="EMBL/GenBank/DDBJ databases">
        <title>Genomic Encyclopedia of Type Strains, Phase IV (KMG-IV): sequencing the most valuable type-strain genomes for metagenomic binning, comparative biology and taxonomic classification.</title>
        <authorList>
            <person name="Goeker M."/>
        </authorList>
    </citation>
    <scope>NUCLEOTIDE SEQUENCE [LARGE SCALE GENOMIC DNA]</scope>
    <source>
        <strain evidence="2 3">DSM 29158</strain>
    </source>
</reference>
<feature type="transmembrane region" description="Helical" evidence="1">
    <location>
        <begin position="20"/>
        <end position="44"/>
    </location>
</feature>
<keyword evidence="1" id="KW-1133">Transmembrane helix</keyword>
<evidence type="ECO:0000256" key="1">
    <source>
        <dbReference type="SAM" id="Phobius"/>
    </source>
</evidence>
<proteinExistence type="predicted"/>
<comment type="caution">
    <text evidence="2">The sequence shown here is derived from an EMBL/GenBank/DDBJ whole genome shotgun (WGS) entry which is preliminary data.</text>
</comment>